<proteinExistence type="predicted"/>
<keyword evidence="1" id="KW-0812">Transmembrane</keyword>
<accession>A0A098GH87</accession>
<evidence type="ECO:0000313" key="3">
    <source>
        <dbReference type="Proteomes" id="UP000032414"/>
    </source>
</evidence>
<protein>
    <submittedName>
        <fullName evidence="2">Uncharacterized protein</fullName>
    </submittedName>
</protein>
<keyword evidence="1" id="KW-1133">Transmembrane helix</keyword>
<keyword evidence="1" id="KW-0472">Membrane</keyword>
<dbReference type="KEGG" id="tmc:LMI_2063"/>
<organism evidence="2 3">
    <name type="scientific">Legionella micdadei</name>
    <name type="common">Tatlockia micdadei</name>
    <dbReference type="NCBI Taxonomy" id="451"/>
    <lineage>
        <taxon>Bacteria</taxon>
        <taxon>Pseudomonadati</taxon>
        <taxon>Pseudomonadota</taxon>
        <taxon>Gammaproteobacteria</taxon>
        <taxon>Legionellales</taxon>
        <taxon>Legionellaceae</taxon>
        <taxon>Legionella</taxon>
    </lineage>
</organism>
<dbReference type="AlphaFoldDB" id="A0A098GH87"/>
<feature type="transmembrane region" description="Helical" evidence="1">
    <location>
        <begin position="49"/>
        <end position="70"/>
    </location>
</feature>
<sequence length="71" mass="7468">MYCCQVAAGCSTVLQGTVCHPVPENSSGTFHVGHVEQCAQVVHIEAYAWLAPTALIVAATIIPATVDLIFI</sequence>
<reference evidence="3" key="1">
    <citation type="submission" date="2014-09" db="EMBL/GenBank/DDBJ databases">
        <authorList>
            <person name="Gomez-Valero L."/>
        </authorList>
    </citation>
    <scope>NUCLEOTIDE SEQUENCE [LARGE SCALE GENOMIC DNA]</scope>
    <source>
        <strain evidence="3">ATCC33218</strain>
    </source>
</reference>
<dbReference type="HOGENOM" id="CLU_2738672_0_0_6"/>
<dbReference type="Proteomes" id="UP000032414">
    <property type="component" value="Chromosome I"/>
</dbReference>
<name>A0A098GH87_LEGMI</name>
<evidence type="ECO:0000313" key="2">
    <source>
        <dbReference type="EMBL" id="CEG61347.1"/>
    </source>
</evidence>
<gene>
    <name evidence="2" type="ORF">LMI_2063</name>
</gene>
<dbReference type="EMBL" id="LN614830">
    <property type="protein sequence ID" value="CEG61347.1"/>
    <property type="molecule type" value="Genomic_DNA"/>
</dbReference>
<evidence type="ECO:0000256" key="1">
    <source>
        <dbReference type="SAM" id="Phobius"/>
    </source>
</evidence>